<evidence type="ECO:0000313" key="1">
    <source>
        <dbReference type="EMBL" id="GFT61493.1"/>
    </source>
</evidence>
<accession>A0A8X6TYS0</accession>
<dbReference type="Proteomes" id="UP000887013">
    <property type="component" value="Unassembled WGS sequence"/>
</dbReference>
<reference evidence="1" key="1">
    <citation type="submission" date="2020-08" db="EMBL/GenBank/DDBJ databases">
        <title>Multicomponent nature underlies the extraordinary mechanical properties of spider dragline silk.</title>
        <authorList>
            <person name="Kono N."/>
            <person name="Nakamura H."/>
            <person name="Mori M."/>
            <person name="Yoshida Y."/>
            <person name="Ohtoshi R."/>
            <person name="Malay A.D."/>
            <person name="Moran D.A.P."/>
            <person name="Tomita M."/>
            <person name="Numata K."/>
            <person name="Arakawa K."/>
        </authorList>
    </citation>
    <scope>NUCLEOTIDE SEQUENCE</scope>
</reference>
<dbReference type="Pfam" id="PF05380">
    <property type="entry name" value="Peptidase_A17"/>
    <property type="match status" value="1"/>
</dbReference>
<organism evidence="1 2">
    <name type="scientific">Nephila pilipes</name>
    <name type="common">Giant wood spider</name>
    <name type="synonym">Nephila maculata</name>
    <dbReference type="NCBI Taxonomy" id="299642"/>
    <lineage>
        <taxon>Eukaryota</taxon>
        <taxon>Metazoa</taxon>
        <taxon>Ecdysozoa</taxon>
        <taxon>Arthropoda</taxon>
        <taxon>Chelicerata</taxon>
        <taxon>Arachnida</taxon>
        <taxon>Araneae</taxon>
        <taxon>Araneomorphae</taxon>
        <taxon>Entelegynae</taxon>
        <taxon>Araneoidea</taxon>
        <taxon>Nephilidae</taxon>
        <taxon>Nephila</taxon>
    </lineage>
</organism>
<proteinExistence type="predicted"/>
<comment type="caution">
    <text evidence="1">The sequence shown here is derived from an EMBL/GenBank/DDBJ whole genome shotgun (WGS) entry which is preliminary data.</text>
</comment>
<dbReference type="PANTHER" id="PTHR22955">
    <property type="entry name" value="RETROTRANSPOSON"/>
    <property type="match status" value="1"/>
</dbReference>
<dbReference type="PANTHER" id="PTHR22955:SF77">
    <property type="entry name" value="ASPARTIC PUTATIVE DOMAIN-CONTAINING PROTEIN-RELATED"/>
    <property type="match status" value="1"/>
</dbReference>
<evidence type="ECO:0000313" key="2">
    <source>
        <dbReference type="Proteomes" id="UP000887013"/>
    </source>
</evidence>
<dbReference type="EMBL" id="BMAW01067818">
    <property type="protein sequence ID" value="GFT61493.1"/>
    <property type="molecule type" value="Genomic_DNA"/>
</dbReference>
<gene>
    <name evidence="1" type="primary">AVEN_268531_1</name>
    <name evidence="1" type="ORF">NPIL_689901</name>
</gene>
<protein>
    <submittedName>
        <fullName evidence="1">Uncharacterized protein</fullName>
    </submittedName>
</protein>
<sequence length="108" mass="12227">MPSESAYACVIYSVQRNDNSVTEVTILAAKSKVAPLKPVSIPQLELNGALLLARLFSVLINTLKDHVIKFYAWTDFQVVLSWLFSPPRNWKPFIANRTSKILNRIPQN</sequence>
<dbReference type="AlphaFoldDB" id="A0A8X6TYS0"/>
<keyword evidence="2" id="KW-1185">Reference proteome</keyword>
<name>A0A8X6TYS0_NEPPI</name>
<dbReference type="OrthoDB" id="6428551at2759"/>
<dbReference type="InterPro" id="IPR008042">
    <property type="entry name" value="Retrotrans_Pao"/>
</dbReference>